<dbReference type="Proteomes" id="UP000472268">
    <property type="component" value="Chromosome 12"/>
</dbReference>
<feature type="compositionally biased region" description="Basic and acidic residues" evidence="1">
    <location>
        <begin position="1"/>
        <end position="10"/>
    </location>
</feature>
<reference evidence="2 3" key="1">
    <citation type="submission" date="2019-05" db="EMBL/GenBank/DDBJ databases">
        <title>A Chromosome-scale Meerkat (S. suricatta) Genome Assembly.</title>
        <authorList>
            <person name="Dudchenko O."/>
            <person name="Lieberman Aiden E."/>
            <person name="Tung J."/>
            <person name="Barreiro L.B."/>
            <person name="Clutton-Brock T.H."/>
        </authorList>
    </citation>
    <scope>NUCLEOTIDE SEQUENCE [LARGE SCALE GENOMIC DNA]</scope>
</reference>
<reference evidence="2" key="3">
    <citation type="submission" date="2025-09" db="UniProtKB">
        <authorList>
            <consortium name="Ensembl"/>
        </authorList>
    </citation>
    <scope>IDENTIFICATION</scope>
</reference>
<dbReference type="Gene3D" id="1.10.238.10">
    <property type="entry name" value="EF-hand"/>
    <property type="match status" value="1"/>
</dbReference>
<proteinExistence type="predicted"/>
<dbReference type="OMA" id="MFAENID"/>
<dbReference type="AlphaFoldDB" id="A0A673UVG6"/>
<protein>
    <recommendedName>
        <fullName evidence="4">EF-hand domain-containing protein</fullName>
    </recommendedName>
</protein>
<keyword evidence="3" id="KW-1185">Reference proteome</keyword>
<organism evidence="2 3">
    <name type="scientific">Suricata suricatta</name>
    <name type="common">Meerkat</name>
    <dbReference type="NCBI Taxonomy" id="37032"/>
    <lineage>
        <taxon>Eukaryota</taxon>
        <taxon>Metazoa</taxon>
        <taxon>Chordata</taxon>
        <taxon>Craniata</taxon>
        <taxon>Vertebrata</taxon>
        <taxon>Euteleostomi</taxon>
        <taxon>Mammalia</taxon>
        <taxon>Eutheria</taxon>
        <taxon>Laurasiatheria</taxon>
        <taxon>Carnivora</taxon>
        <taxon>Feliformia</taxon>
        <taxon>Herpestidae</taxon>
        <taxon>Suricata</taxon>
    </lineage>
</organism>
<dbReference type="SUPFAM" id="SSF47473">
    <property type="entry name" value="EF-hand"/>
    <property type="match status" value="1"/>
</dbReference>
<evidence type="ECO:0008006" key="4">
    <source>
        <dbReference type="Google" id="ProtNLM"/>
    </source>
</evidence>
<accession>A0A673UVG6</accession>
<evidence type="ECO:0000313" key="3">
    <source>
        <dbReference type="Proteomes" id="UP000472268"/>
    </source>
</evidence>
<dbReference type="InterPro" id="IPR011992">
    <property type="entry name" value="EF-hand-dom_pair"/>
</dbReference>
<evidence type="ECO:0000313" key="2">
    <source>
        <dbReference type="Ensembl" id="ENSSSUP00005029483.1"/>
    </source>
</evidence>
<reference evidence="2" key="2">
    <citation type="submission" date="2025-08" db="UniProtKB">
        <authorList>
            <consortium name="Ensembl"/>
        </authorList>
    </citation>
    <scope>IDENTIFICATION</scope>
</reference>
<name>A0A673UVG6_SURSU</name>
<dbReference type="Ensembl" id="ENSSSUT00005033651.1">
    <property type="protein sequence ID" value="ENSSSUP00005029483.1"/>
    <property type="gene ID" value="ENSSSUG00005019025.1"/>
</dbReference>
<evidence type="ECO:0000256" key="1">
    <source>
        <dbReference type="SAM" id="MobiDB-lite"/>
    </source>
</evidence>
<feature type="region of interest" description="Disordered" evidence="1">
    <location>
        <begin position="1"/>
        <end position="27"/>
    </location>
</feature>
<sequence length="138" mass="15719">VSPEDLRENSSQKVPTPGGFQKSEEVLSSPASSITLSQHESHLFTQLPMAKMENTFEDDVDSTGALDMKVFIEAVKKVLSSVPDEMLQMLFLKADTDCNGTFTWQKYMDCMMCEFQRKELMRTSQYPLHFLPMKTIPL</sequence>